<evidence type="ECO:0000313" key="1">
    <source>
        <dbReference type="EMBL" id="MFH4980514.1"/>
    </source>
</evidence>
<protein>
    <submittedName>
        <fullName evidence="1">Uncharacterized protein</fullName>
    </submittedName>
</protein>
<evidence type="ECO:0000313" key="2">
    <source>
        <dbReference type="Proteomes" id="UP001608902"/>
    </source>
</evidence>
<organism evidence="1 2">
    <name type="scientific">Gnathostoma spinigerum</name>
    <dbReference type="NCBI Taxonomy" id="75299"/>
    <lineage>
        <taxon>Eukaryota</taxon>
        <taxon>Metazoa</taxon>
        <taxon>Ecdysozoa</taxon>
        <taxon>Nematoda</taxon>
        <taxon>Chromadorea</taxon>
        <taxon>Rhabditida</taxon>
        <taxon>Spirurina</taxon>
        <taxon>Gnathostomatomorpha</taxon>
        <taxon>Gnathostomatoidea</taxon>
        <taxon>Gnathostomatidae</taxon>
        <taxon>Gnathostoma</taxon>
    </lineage>
</organism>
<dbReference type="PANTHER" id="PTHR20995:SF17">
    <property type="entry name" value="F-BOX_WD REPEAT-CONTAINING PROTEIN 5"/>
    <property type="match status" value="1"/>
</dbReference>
<reference evidence="1 2" key="1">
    <citation type="submission" date="2024-08" db="EMBL/GenBank/DDBJ databases">
        <title>Gnathostoma spinigerum genome.</title>
        <authorList>
            <person name="Gonzalez-Bertolin B."/>
            <person name="Monzon S."/>
            <person name="Zaballos A."/>
            <person name="Jimenez P."/>
            <person name="Dekumyoy P."/>
            <person name="Varona S."/>
            <person name="Cuesta I."/>
            <person name="Sumanam S."/>
            <person name="Adisakwattana P."/>
            <person name="Gasser R.B."/>
            <person name="Hernandez-Gonzalez A."/>
            <person name="Young N.D."/>
            <person name="Perteguer M.J."/>
        </authorList>
    </citation>
    <scope>NUCLEOTIDE SEQUENCE [LARGE SCALE GENOMIC DNA]</scope>
    <source>
        <strain evidence="1">AL3</strain>
        <tissue evidence="1">Liver</tissue>
    </source>
</reference>
<accession>A0ABD6EQR0</accession>
<keyword evidence="2" id="KW-1185">Reference proteome</keyword>
<dbReference type="InterPro" id="IPR042508">
    <property type="entry name" value="FBXW5"/>
</dbReference>
<dbReference type="AlphaFoldDB" id="A0ABD6EQR0"/>
<sequence>MFLNKNTNIDKIFGVSQISCSAVVCIHCHTNFSSIIGTSVSKIWLCSVLTDWEYQQESLYCYIFRILNRQDGFCQMLRVAHTVSARLRGIVELSAEAVQLHSTLSERLDDLLVEKDCDERERKKQLTERLDEIYQTNESPCDQCLAFHFGLTESEGESDNEISEAKNDSTQSPLPIEYCYCNCHDAQDRLLIYAIGSEQFPPHVVAFKIIDAKMISRKLKGIEDVVPPSSSNVSREPAENLDNVLAQIEALLSSLDKPDYLIDMRAYIMGLSLSDDEKFVFLC</sequence>
<comment type="caution">
    <text evidence="1">The sequence shown here is derived from an EMBL/GenBank/DDBJ whole genome shotgun (WGS) entry which is preliminary data.</text>
</comment>
<dbReference type="EMBL" id="JBGFUD010005664">
    <property type="protein sequence ID" value="MFH4980514.1"/>
    <property type="molecule type" value="Genomic_DNA"/>
</dbReference>
<dbReference type="PANTHER" id="PTHR20995">
    <property type="entry name" value="F-BOX/WD REPEAT-CONTAINING PROTEIN 5"/>
    <property type="match status" value="1"/>
</dbReference>
<proteinExistence type="predicted"/>
<name>A0ABD6EQR0_9BILA</name>
<dbReference type="Proteomes" id="UP001608902">
    <property type="component" value="Unassembled WGS sequence"/>
</dbReference>
<gene>
    <name evidence="1" type="ORF">AB6A40_007223</name>
</gene>